<feature type="transmembrane region" description="Helical" evidence="5">
    <location>
        <begin position="512"/>
        <end position="531"/>
    </location>
</feature>
<dbReference type="InterPro" id="IPR035906">
    <property type="entry name" value="MetI-like_sf"/>
</dbReference>
<evidence type="ECO:0000256" key="4">
    <source>
        <dbReference type="ARBA" id="ARBA00023136"/>
    </source>
</evidence>
<feature type="transmembrane region" description="Helical" evidence="5">
    <location>
        <begin position="407"/>
        <end position="429"/>
    </location>
</feature>
<keyword evidence="5" id="KW-0813">Transport</keyword>
<dbReference type="CDD" id="cd06261">
    <property type="entry name" value="TM_PBP2"/>
    <property type="match status" value="2"/>
</dbReference>
<dbReference type="AlphaFoldDB" id="A0A1C7PCM4"/>
<dbReference type="KEGG" id="agl:PYTT_0874"/>
<feature type="transmembrane region" description="Helical" evidence="5">
    <location>
        <begin position="140"/>
        <end position="160"/>
    </location>
</feature>
<keyword evidence="3 5" id="KW-1133">Transmembrane helix</keyword>
<dbReference type="EMBL" id="LT629973">
    <property type="protein sequence ID" value="SEH80383.1"/>
    <property type="molecule type" value="Genomic_DNA"/>
</dbReference>
<feature type="transmembrane region" description="Helical" evidence="5">
    <location>
        <begin position="96"/>
        <end position="120"/>
    </location>
</feature>
<dbReference type="SUPFAM" id="SSF161098">
    <property type="entry name" value="MetI-like"/>
    <property type="match status" value="2"/>
</dbReference>
<comment type="subcellular location">
    <subcellularLocation>
        <location evidence="1 5">Cell membrane</location>
        <topology evidence="1 5">Multi-pass membrane protein</topology>
    </subcellularLocation>
</comment>
<dbReference type="RefSeq" id="WP_067774769.1">
    <property type="nucleotide sequence ID" value="NZ_LIGX01000019.1"/>
</dbReference>
<dbReference type="GO" id="GO:0055085">
    <property type="term" value="P:transmembrane transport"/>
    <property type="evidence" value="ECO:0007669"/>
    <property type="project" value="InterPro"/>
</dbReference>
<keyword evidence="8" id="KW-1185">Reference proteome</keyword>
<feature type="transmembrane region" description="Helical" evidence="5">
    <location>
        <begin position="241"/>
        <end position="263"/>
    </location>
</feature>
<evidence type="ECO:0000256" key="3">
    <source>
        <dbReference type="ARBA" id="ARBA00022989"/>
    </source>
</evidence>
<evidence type="ECO:0000313" key="7">
    <source>
        <dbReference type="EMBL" id="SEH80383.1"/>
    </source>
</evidence>
<dbReference type="PANTHER" id="PTHR43496">
    <property type="entry name" value="PROTEIN LPLB"/>
    <property type="match status" value="1"/>
</dbReference>
<reference evidence="8" key="1">
    <citation type="submission" date="2016-09" db="EMBL/GenBank/DDBJ databases">
        <authorList>
            <person name="Koehorst J."/>
        </authorList>
    </citation>
    <scope>NUCLEOTIDE SEQUENCE [LARGE SCALE GENOMIC DNA]</scope>
</reference>
<dbReference type="GO" id="GO:0005886">
    <property type="term" value="C:plasma membrane"/>
    <property type="evidence" value="ECO:0007669"/>
    <property type="project" value="UniProtKB-SubCell"/>
</dbReference>
<feature type="transmembrane region" description="Helical" evidence="5">
    <location>
        <begin position="63"/>
        <end position="84"/>
    </location>
</feature>
<feature type="transmembrane region" description="Helical" evidence="5">
    <location>
        <begin position="379"/>
        <end position="401"/>
    </location>
</feature>
<dbReference type="InterPro" id="IPR000515">
    <property type="entry name" value="MetI-like"/>
</dbReference>
<keyword evidence="4 5" id="KW-0472">Membrane</keyword>
<feature type="transmembrane region" description="Helical" evidence="5">
    <location>
        <begin position="472"/>
        <end position="492"/>
    </location>
</feature>
<dbReference type="Proteomes" id="UP000176204">
    <property type="component" value="Chromosome I"/>
</dbReference>
<gene>
    <name evidence="7" type="ORF">PYTT_0874</name>
</gene>
<keyword evidence="2 5" id="KW-0812">Transmembrane</keyword>
<dbReference type="STRING" id="1679444.PYTT_0874"/>
<accession>A0A1C7PCM4</accession>
<evidence type="ECO:0000256" key="5">
    <source>
        <dbReference type="RuleBase" id="RU363032"/>
    </source>
</evidence>
<protein>
    <submittedName>
        <fullName evidence="7">Binding-protein-dependent transport system inner membrane component</fullName>
    </submittedName>
</protein>
<feature type="transmembrane region" description="Helical" evidence="5">
    <location>
        <begin position="345"/>
        <end position="367"/>
    </location>
</feature>
<feature type="transmembrane region" description="Helical" evidence="5">
    <location>
        <begin position="12"/>
        <end position="31"/>
    </location>
</feature>
<sequence>MPEKSIELKAVFWAVLLIFGAFLAYPIALLLGRSLMEQGAPGLDNYIRILGSPAVLTSFGHSFTVSATAALITTVLAFFLAYTVHHTALPRALKKTVGAVTVAPMYLPTITYGFVIIYAFGKEGLITHLLGGTQILDIYGFRGMLLGYVIYTLPIAYLLINNTFKYVDKNFATVSRIMGDTPVRTFFGTAVRPLVGTLGAAFIQSFTLSFTDFGIPASIGGQYDVVALHLYNEMLGAIPNFSGGAAIAILMLLPSIASIILINRLERYNFRYSKISKQEIRKSPLRDTVCAGGSLALAIGIAAVFAIMFIVPFVRHWPYDTTFTFDTFTTQLSARNLLGTYGNTLLVAFFSALVGTIVSFGAALVTARSGMGSKAKGALNGLAVVTNTIPGMVLGIAYLFAYSGTSLQNTFAIIIICNIIHFFTTPYLMGKNSLEKLNRSWESTASLMGDSWFTTLRRVIIPNSVGTLLEIFSYYFINSMITISAIIFLVGARTGVLTTKIKELQHFAQFDAIFVMSLLILATNIIVRVVLGRTAAKYMPRA</sequence>
<dbReference type="PATRIC" id="fig|1679444.3.peg.2634"/>
<organism evidence="7 8">
    <name type="scientific">Akkermansia glycaniphila</name>
    <dbReference type="NCBI Taxonomy" id="1679444"/>
    <lineage>
        <taxon>Bacteria</taxon>
        <taxon>Pseudomonadati</taxon>
        <taxon>Verrucomicrobiota</taxon>
        <taxon>Verrucomicrobiia</taxon>
        <taxon>Verrucomicrobiales</taxon>
        <taxon>Akkermansiaceae</taxon>
        <taxon>Akkermansia</taxon>
    </lineage>
</organism>
<evidence type="ECO:0000259" key="6">
    <source>
        <dbReference type="PROSITE" id="PS50928"/>
    </source>
</evidence>
<evidence type="ECO:0000256" key="2">
    <source>
        <dbReference type="ARBA" id="ARBA00022692"/>
    </source>
</evidence>
<dbReference type="Pfam" id="PF00528">
    <property type="entry name" value="BPD_transp_1"/>
    <property type="match status" value="2"/>
</dbReference>
<proteinExistence type="inferred from homology"/>
<dbReference type="OrthoDB" id="725at2"/>
<dbReference type="PANTHER" id="PTHR43496:SF1">
    <property type="entry name" value="POLYGALACTURONAN_RHAMNOGALACTURONAN TRANSPORT SYSTEM PERMEASE PROTEIN YTEP"/>
    <property type="match status" value="1"/>
</dbReference>
<evidence type="ECO:0000256" key="1">
    <source>
        <dbReference type="ARBA" id="ARBA00004651"/>
    </source>
</evidence>
<dbReference type="PROSITE" id="PS50928">
    <property type="entry name" value="ABC_TM1"/>
    <property type="match status" value="2"/>
</dbReference>
<comment type="similarity">
    <text evidence="5">Belongs to the binding-protein-dependent transport system permease family.</text>
</comment>
<dbReference type="Gene3D" id="1.10.3720.10">
    <property type="entry name" value="MetI-like"/>
    <property type="match status" value="2"/>
</dbReference>
<name>A0A1C7PCM4_9BACT</name>
<feature type="transmembrane region" description="Helical" evidence="5">
    <location>
        <begin position="181"/>
        <end position="203"/>
    </location>
</feature>
<feature type="transmembrane region" description="Helical" evidence="5">
    <location>
        <begin position="284"/>
        <end position="311"/>
    </location>
</feature>
<feature type="domain" description="ABC transmembrane type-1" evidence="6">
    <location>
        <begin position="59"/>
        <end position="262"/>
    </location>
</feature>
<feature type="domain" description="ABC transmembrane type-1" evidence="6">
    <location>
        <begin position="341"/>
        <end position="531"/>
    </location>
</feature>
<evidence type="ECO:0000313" key="8">
    <source>
        <dbReference type="Proteomes" id="UP000176204"/>
    </source>
</evidence>